<organism evidence="1 2">
    <name type="scientific">Pelovirga terrestris</name>
    <dbReference type="NCBI Taxonomy" id="2771352"/>
    <lineage>
        <taxon>Bacteria</taxon>
        <taxon>Pseudomonadati</taxon>
        <taxon>Thermodesulfobacteriota</taxon>
        <taxon>Desulfuromonadia</taxon>
        <taxon>Geobacterales</taxon>
        <taxon>Geobacteraceae</taxon>
        <taxon>Pelovirga</taxon>
    </lineage>
</organism>
<evidence type="ECO:0000313" key="1">
    <source>
        <dbReference type="EMBL" id="MBD1401860.1"/>
    </source>
</evidence>
<dbReference type="Pfam" id="PF11348">
    <property type="entry name" value="DUF3150"/>
    <property type="match status" value="1"/>
</dbReference>
<protein>
    <submittedName>
        <fullName evidence="1">DUF3150 domain-containing protein</fullName>
    </submittedName>
</protein>
<name>A0A8J6QTK6_9BACT</name>
<dbReference type="RefSeq" id="WP_191157881.1">
    <property type="nucleotide sequence ID" value="NZ_JACWUN010000025.1"/>
</dbReference>
<dbReference type="EMBL" id="JACWUN010000025">
    <property type="protein sequence ID" value="MBD1401860.1"/>
    <property type="molecule type" value="Genomic_DNA"/>
</dbReference>
<sequence length="279" mass="30783">MHLTVLEEIVLFILDIRLWTGRKKLKEEDLAVNGINTSQLPPGTLASLGSKKTISTEALSPFQSMKREAEKLLLATGVRFLGGYAVPAGKAPEISSRLMDLQTNFQAAKATLLLEYDQKVREWITANPPEWASVIQASVDSVTTVDKALHFGFTPVTIQPPKTMPDSEPLEEQAEGLYGQLCNEIRTTAKTTFDASYVGKQSVTRKALRPINAIREKLVALAFLDSEIPPLINSIDDTLNQLPLSGPIEGQYLNLLAGLLSRQLMRMGLPVEQQIEEEE</sequence>
<dbReference type="InterPro" id="IPR021496">
    <property type="entry name" value="DUF3150"/>
</dbReference>
<keyword evidence="2" id="KW-1185">Reference proteome</keyword>
<accession>A0A8J6QTK6</accession>
<gene>
    <name evidence="1" type="ORF">ICT70_14450</name>
</gene>
<proteinExistence type="predicted"/>
<evidence type="ECO:0000313" key="2">
    <source>
        <dbReference type="Proteomes" id="UP000632828"/>
    </source>
</evidence>
<comment type="caution">
    <text evidence="1">The sequence shown here is derived from an EMBL/GenBank/DDBJ whole genome shotgun (WGS) entry which is preliminary data.</text>
</comment>
<reference evidence="1" key="1">
    <citation type="submission" date="2020-09" db="EMBL/GenBank/DDBJ databases">
        <title>Pelobacter alkaliphilus sp. nov., a novel anaerobic arsenate-reducing bacterium from terrestrial mud volcano.</title>
        <authorList>
            <person name="Khomyakova M.A."/>
            <person name="Merkel A.Y."/>
            <person name="Slobodkin A.I."/>
        </authorList>
    </citation>
    <scope>NUCLEOTIDE SEQUENCE</scope>
    <source>
        <strain evidence="1">M08fum</strain>
    </source>
</reference>
<dbReference type="Proteomes" id="UP000632828">
    <property type="component" value="Unassembled WGS sequence"/>
</dbReference>
<dbReference type="AlphaFoldDB" id="A0A8J6QTK6"/>